<dbReference type="Proteomes" id="UP001145069">
    <property type="component" value="Unassembled WGS sequence"/>
</dbReference>
<evidence type="ECO:0000313" key="1">
    <source>
        <dbReference type="EMBL" id="MDC3418422.1"/>
    </source>
</evidence>
<evidence type="ECO:0000313" key="2">
    <source>
        <dbReference type="Proteomes" id="UP001145069"/>
    </source>
</evidence>
<dbReference type="AlphaFoldDB" id="A0A9X3WEQ8"/>
<dbReference type="Gene3D" id="2.180.10.10">
    <property type="entry name" value="RHS repeat-associated core"/>
    <property type="match status" value="1"/>
</dbReference>
<keyword evidence="2" id="KW-1185">Reference proteome</keyword>
<evidence type="ECO:0008006" key="3">
    <source>
        <dbReference type="Google" id="ProtNLM"/>
    </source>
</evidence>
<comment type="caution">
    <text evidence="1">The sequence shown here is derived from an EMBL/GenBank/DDBJ whole genome shotgun (WGS) entry which is preliminary data.</text>
</comment>
<dbReference type="RefSeq" id="WP_272447489.1">
    <property type="nucleotide sequence ID" value="NZ_JAMQKC010000027.1"/>
</dbReference>
<reference evidence="1" key="1">
    <citation type="submission" date="2022-06" db="EMBL/GenBank/DDBJ databases">
        <title>Aquibacillus sp. a new bacterium isolated from soil saline samples.</title>
        <authorList>
            <person name="Galisteo C."/>
            <person name="De La Haba R."/>
            <person name="Sanchez-Porro C."/>
            <person name="Ventosa A."/>
        </authorList>
    </citation>
    <scope>NUCLEOTIDE SEQUENCE</scope>
    <source>
        <strain evidence="1">3ASR75-54</strain>
    </source>
</reference>
<sequence>MYRQHEADGTITFRASHDYDSLGNRFSMTKNGVTTSYAYDPTALNELASVSGKSYDYDANGNLIKDEENSVPC</sequence>
<gene>
    <name evidence="1" type="ORF">NC799_16190</name>
</gene>
<proteinExistence type="predicted"/>
<protein>
    <recommendedName>
        <fullName evidence="3">RHS repeat protein</fullName>
    </recommendedName>
</protein>
<name>A0A9X3WEQ8_9BACI</name>
<dbReference type="EMBL" id="JAMQKC010000027">
    <property type="protein sequence ID" value="MDC3418422.1"/>
    <property type="molecule type" value="Genomic_DNA"/>
</dbReference>
<organism evidence="1 2">
    <name type="scientific">Aquibacillus salsiterrae</name>
    <dbReference type="NCBI Taxonomy" id="2950439"/>
    <lineage>
        <taxon>Bacteria</taxon>
        <taxon>Bacillati</taxon>
        <taxon>Bacillota</taxon>
        <taxon>Bacilli</taxon>
        <taxon>Bacillales</taxon>
        <taxon>Bacillaceae</taxon>
        <taxon>Aquibacillus</taxon>
    </lineage>
</organism>
<accession>A0A9X3WEQ8</accession>